<dbReference type="EMBL" id="CAWYQH010000068">
    <property type="protein sequence ID" value="CAK8680113.1"/>
    <property type="molecule type" value="Genomic_DNA"/>
</dbReference>
<gene>
    <name evidence="1" type="ORF">CVLEPA_LOCUS10399</name>
</gene>
<proteinExistence type="predicted"/>
<comment type="caution">
    <text evidence="1">The sequence shown here is derived from an EMBL/GenBank/DDBJ whole genome shotgun (WGS) entry which is preliminary data.</text>
</comment>
<name>A0ABP0FM68_CLALP</name>
<dbReference type="Proteomes" id="UP001642483">
    <property type="component" value="Unassembled WGS sequence"/>
</dbReference>
<reference evidence="1 2" key="1">
    <citation type="submission" date="2024-02" db="EMBL/GenBank/DDBJ databases">
        <authorList>
            <person name="Daric V."/>
            <person name="Darras S."/>
        </authorList>
    </citation>
    <scope>NUCLEOTIDE SEQUENCE [LARGE SCALE GENOMIC DNA]</scope>
</reference>
<protein>
    <submittedName>
        <fullName evidence="1">Uncharacterized protein</fullName>
    </submittedName>
</protein>
<sequence>MTKTSVVNVENCVADEESRLAKTLKDICDENGKERDSVKAAEIFHELGVLYQRKSEMSPSKNCLIQSAALINATVAREPENKTFTKDLKDSTKRNNSILRF</sequence>
<evidence type="ECO:0000313" key="1">
    <source>
        <dbReference type="EMBL" id="CAK8680113.1"/>
    </source>
</evidence>
<organism evidence="1 2">
    <name type="scientific">Clavelina lepadiformis</name>
    <name type="common">Light-bulb sea squirt</name>
    <name type="synonym">Ascidia lepadiformis</name>
    <dbReference type="NCBI Taxonomy" id="159417"/>
    <lineage>
        <taxon>Eukaryota</taxon>
        <taxon>Metazoa</taxon>
        <taxon>Chordata</taxon>
        <taxon>Tunicata</taxon>
        <taxon>Ascidiacea</taxon>
        <taxon>Aplousobranchia</taxon>
        <taxon>Clavelinidae</taxon>
        <taxon>Clavelina</taxon>
    </lineage>
</organism>
<evidence type="ECO:0000313" key="2">
    <source>
        <dbReference type="Proteomes" id="UP001642483"/>
    </source>
</evidence>
<accession>A0ABP0FM68</accession>
<keyword evidence="2" id="KW-1185">Reference proteome</keyword>